<dbReference type="InterPro" id="IPR019361">
    <property type="entry name" value="HPF1"/>
</dbReference>
<proteinExistence type="inferred from homology"/>
<comment type="similarity">
    <text evidence="3">Belongs to the HPF1 family.</text>
</comment>
<reference evidence="6" key="1">
    <citation type="submission" date="2024-06" db="EMBL/GenBank/DDBJ databases">
        <authorList>
            <person name="Liu X."/>
            <person name="Lenzi L."/>
            <person name="Haldenby T S."/>
            <person name="Uol C."/>
        </authorList>
    </citation>
    <scope>NUCLEOTIDE SEQUENCE</scope>
</reference>
<dbReference type="EMBL" id="CAXLJL010000711">
    <property type="protein sequence ID" value="CAL5140257.1"/>
    <property type="molecule type" value="Genomic_DNA"/>
</dbReference>
<dbReference type="AlphaFoldDB" id="A0AAV2TSD2"/>
<dbReference type="Proteomes" id="UP001497525">
    <property type="component" value="Unassembled WGS sequence"/>
</dbReference>
<keyword evidence="4" id="KW-0158">Chromosome</keyword>
<dbReference type="GO" id="GO:0005694">
    <property type="term" value="C:chromosome"/>
    <property type="evidence" value="ECO:0007669"/>
    <property type="project" value="UniProtKB-SubCell"/>
</dbReference>
<dbReference type="GO" id="GO:0072572">
    <property type="term" value="F:poly-ADP-D-ribose binding"/>
    <property type="evidence" value="ECO:0007669"/>
    <property type="project" value="TreeGrafter"/>
</dbReference>
<keyword evidence="5" id="KW-0539">Nucleus</keyword>
<evidence type="ECO:0000256" key="2">
    <source>
        <dbReference type="ARBA" id="ARBA00004286"/>
    </source>
</evidence>
<comment type="subcellular location">
    <subcellularLocation>
        <location evidence="2">Chromosome</location>
    </subcellularLocation>
    <subcellularLocation>
        <location evidence="1">Nucleus</location>
    </subcellularLocation>
</comment>
<evidence type="ECO:0000256" key="4">
    <source>
        <dbReference type="ARBA" id="ARBA00022454"/>
    </source>
</evidence>
<evidence type="ECO:0000256" key="1">
    <source>
        <dbReference type="ARBA" id="ARBA00004123"/>
    </source>
</evidence>
<evidence type="ECO:0000256" key="5">
    <source>
        <dbReference type="ARBA" id="ARBA00023242"/>
    </source>
</evidence>
<protein>
    <submittedName>
        <fullName evidence="6">Uncharacterized protein</fullName>
    </submittedName>
</protein>
<organism evidence="6 7">
    <name type="scientific">Calicophoron daubneyi</name>
    <name type="common">Rumen fluke</name>
    <name type="synonym">Paramphistomum daubneyi</name>
    <dbReference type="NCBI Taxonomy" id="300641"/>
    <lineage>
        <taxon>Eukaryota</taxon>
        <taxon>Metazoa</taxon>
        <taxon>Spiralia</taxon>
        <taxon>Lophotrochozoa</taxon>
        <taxon>Platyhelminthes</taxon>
        <taxon>Trematoda</taxon>
        <taxon>Digenea</taxon>
        <taxon>Plagiorchiida</taxon>
        <taxon>Pronocephalata</taxon>
        <taxon>Paramphistomoidea</taxon>
        <taxon>Paramphistomidae</taxon>
        <taxon>Calicophoron</taxon>
    </lineage>
</organism>
<evidence type="ECO:0000313" key="7">
    <source>
        <dbReference type="Proteomes" id="UP001497525"/>
    </source>
</evidence>
<dbReference type="GO" id="GO:0042393">
    <property type="term" value="F:histone binding"/>
    <property type="evidence" value="ECO:0007669"/>
    <property type="project" value="InterPro"/>
</dbReference>
<comment type="caution">
    <text evidence="6">The sequence shown here is derived from an EMBL/GenBank/DDBJ whole genome shotgun (WGS) entry which is preliminary data.</text>
</comment>
<dbReference type="PANTHER" id="PTHR13386">
    <property type="entry name" value="HISTONE PARYLATION FACTOR 1"/>
    <property type="match status" value="1"/>
</dbReference>
<gene>
    <name evidence="6" type="ORF">CDAUBV1_LOCUS15427</name>
</gene>
<accession>A0AAV2TSD2</accession>
<dbReference type="PANTHER" id="PTHR13386:SF1">
    <property type="entry name" value="HISTONE PARYLATION FACTOR 1"/>
    <property type="match status" value="1"/>
</dbReference>
<evidence type="ECO:0000256" key="3">
    <source>
        <dbReference type="ARBA" id="ARBA00010803"/>
    </source>
</evidence>
<dbReference type="GO" id="GO:0005634">
    <property type="term" value="C:nucleus"/>
    <property type="evidence" value="ECO:0007669"/>
    <property type="project" value="UniProtKB-SubCell"/>
</dbReference>
<dbReference type="GO" id="GO:0006974">
    <property type="term" value="P:DNA damage response"/>
    <property type="evidence" value="ECO:0007669"/>
    <property type="project" value="InterPro"/>
</dbReference>
<dbReference type="Pfam" id="PF10228">
    <property type="entry name" value="HPF1"/>
    <property type="match status" value="1"/>
</dbReference>
<name>A0AAV2TSD2_CALDB</name>
<evidence type="ECO:0000313" key="6">
    <source>
        <dbReference type="EMBL" id="CAL5140257.1"/>
    </source>
</evidence>
<sequence length="370" mass="41387">MEVHLICLLPGPLFILPLTCCRFYFLSKMPSRPNRQKRKSLAVDDAVNKKAPKPDCSFRALNEQYEHKLKAIERAFYLHCSEDFLKFYEFCRQLSPTSPLDCLHDVLGLRLVGPYELLHSSCLDSQETGKFSQCYRFFHDPPELVTVMVGENHYHLGYFRDKPGDRPSLIVSSEPMQTGSLTILGTDLFSVVRSLLMRDAPSSVILSKLNEFTNSHGIKLNPLTGAAKAGRKGRVCLTLNGVGLVIDLAEGGVGYRPLAVSYGKLKSDLQAVVAAPNEDVRLSKMEAIDELVTYAQFACDEGDYGQSLDLGLSLLAFHPQKLPIEKASVLNKSIQQLLTVGYDLAKRSEFAEVARRHMENRVISPMKLEF</sequence>